<evidence type="ECO:0000313" key="3">
    <source>
        <dbReference type="EMBL" id="SDZ91640.1"/>
    </source>
</evidence>
<reference evidence="4" key="1">
    <citation type="submission" date="2016-10" db="EMBL/GenBank/DDBJ databases">
        <authorList>
            <person name="Varghese N."/>
            <person name="Submissions S."/>
        </authorList>
    </citation>
    <scope>NUCLEOTIDE SEQUENCE [LARGE SCALE GENOMIC DNA]</scope>
    <source>
        <strain evidence="4">DSM 23920</strain>
    </source>
</reference>
<dbReference type="InterPro" id="IPR050065">
    <property type="entry name" value="GlmU-like"/>
</dbReference>
<dbReference type="STRING" id="408074.SAMN05660909_00128"/>
<evidence type="ECO:0000313" key="4">
    <source>
        <dbReference type="Proteomes" id="UP000199656"/>
    </source>
</evidence>
<dbReference type="GO" id="GO:0016779">
    <property type="term" value="F:nucleotidyltransferase activity"/>
    <property type="evidence" value="ECO:0007669"/>
    <property type="project" value="UniProtKB-ARBA"/>
</dbReference>
<dbReference type="Pfam" id="PF13562">
    <property type="entry name" value="NTP_transf_4"/>
    <property type="match status" value="1"/>
</dbReference>
<proteinExistence type="predicted"/>
<dbReference type="PANTHER" id="PTHR43584">
    <property type="entry name" value="NUCLEOTIDYL TRANSFERASE"/>
    <property type="match status" value="1"/>
</dbReference>
<dbReference type="EMBL" id="FNRL01000001">
    <property type="protein sequence ID" value="SDZ91640.1"/>
    <property type="molecule type" value="Genomic_DNA"/>
</dbReference>
<protein>
    <submittedName>
        <fullName evidence="3">UDP-N-acetylglucosamine diphosphorylase/glucosamine-1-phosphate N-acetyltransferase</fullName>
    </submittedName>
</protein>
<dbReference type="Gene3D" id="2.160.10.10">
    <property type="entry name" value="Hexapeptide repeat proteins"/>
    <property type="match status" value="1"/>
</dbReference>
<name>A0A1H3WXD9_9BACT</name>
<dbReference type="AlphaFoldDB" id="A0A1H3WXD9"/>
<gene>
    <name evidence="3" type="ORF">SAMN05660909_00128</name>
</gene>
<keyword evidence="2" id="KW-0012">Acyltransferase</keyword>
<sequence length="398" mass="43456">MGFFIFSAMERNYILFDTPVREDLYPFTHTRPAAACRIGILTIQEKWERWLGAAVSHFTIPYLQAKYPLRLQKDQVNVLVAGNICPDAGLVAAIQALGPDEELYRNDQLLAKAISEPTISLLPSANRKNYTGEVLGIYKPWDIFALNDKAIRADFRLLTEGRVSAPISSTNQLINPADIFLEPGASVECSVLNASSGPVYIGKDALVMEGCLIRGALALGEKAVLKMGAKVYGATTLGPHCVGGGEIKNTVMFGYSNKAHDGYLGDAVLGEWCNLGANTTCSNLKNNVSPVKIYMEGQGEWAVAGTKCGVLMGDYSRCGINTMLNTGTVVGVSCNIFGAHLPPKFLPSFSWGDHQQSYRLTEALRDAGNWKQLKGQPLQREEAEILEAVYEQTKEKRP</sequence>
<keyword evidence="1 3" id="KW-0808">Transferase</keyword>
<evidence type="ECO:0000256" key="2">
    <source>
        <dbReference type="ARBA" id="ARBA00023315"/>
    </source>
</evidence>
<keyword evidence="4" id="KW-1185">Reference proteome</keyword>
<dbReference type="SUPFAM" id="SSF51161">
    <property type="entry name" value="Trimeric LpxA-like enzymes"/>
    <property type="match status" value="1"/>
</dbReference>
<organism evidence="3 4">
    <name type="scientific">Chitinophaga terrae</name>
    <name type="common">ex Kim and Jung 2007</name>
    <dbReference type="NCBI Taxonomy" id="408074"/>
    <lineage>
        <taxon>Bacteria</taxon>
        <taxon>Pseudomonadati</taxon>
        <taxon>Bacteroidota</taxon>
        <taxon>Chitinophagia</taxon>
        <taxon>Chitinophagales</taxon>
        <taxon>Chitinophagaceae</taxon>
        <taxon>Chitinophaga</taxon>
    </lineage>
</organism>
<dbReference type="InterPro" id="IPR011004">
    <property type="entry name" value="Trimer_LpxA-like_sf"/>
</dbReference>
<dbReference type="GO" id="GO:0016746">
    <property type="term" value="F:acyltransferase activity"/>
    <property type="evidence" value="ECO:0007669"/>
    <property type="project" value="UniProtKB-KW"/>
</dbReference>
<dbReference type="Proteomes" id="UP000199656">
    <property type="component" value="Unassembled WGS sequence"/>
</dbReference>
<dbReference type="NCBIfam" id="TIGR03991">
    <property type="entry name" value="alt_bact_glmU"/>
    <property type="match status" value="1"/>
</dbReference>
<evidence type="ECO:0000256" key="1">
    <source>
        <dbReference type="ARBA" id="ARBA00022679"/>
    </source>
</evidence>
<dbReference type="InterPro" id="IPR023917">
    <property type="entry name" value="Bifunctiontional_GlmU_bac-type"/>
</dbReference>
<accession>A0A1H3WXD9</accession>